<feature type="region of interest" description="Disordered" evidence="11">
    <location>
        <begin position="748"/>
        <end position="790"/>
    </location>
</feature>
<keyword evidence="7" id="KW-0819">tRNA processing</keyword>
<evidence type="ECO:0000259" key="12">
    <source>
        <dbReference type="PROSITE" id="PS51686"/>
    </source>
</evidence>
<feature type="region of interest" description="Disordered" evidence="11">
    <location>
        <begin position="1"/>
        <end position="26"/>
    </location>
</feature>
<evidence type="ECO:0000256" key="8">
    <source>
        <dbReference type="ARBA" id="ARBA00022884"/>
    </source>
</evidence>
<feature type="binding site" evidence="10">
    <location>
        <begin position="176"/>
        <end position="182"/>
    </location>
    <ligand>
        <name>S-adenosyl-L-methionine</name>
        <dbReference type="ChEBI" id="CHEBI:59789"/>
    </ligand>
</feature>
<dbReference type="SUPFAM" id="SSF53335">
    <property type="entry name" value="S-adenosyl-L-methionine-dependent methyltransferases"/>
    <property type="match status" value="1"/>
</dbReference>
<comment type="subcellular location">
    <subcellularLocation>
        <location evidence="1">Nucleus</location>
    </subcellularLocation>
</comment>
<dbReference type="OrthoDB" id="6093671at2759"/>
<dbReference type="InterPro" id="IPR023267">
    <property type="entry name" value="RCMT"/>
</dbReference>
<dbReference type="InterPro" id="IPR018314">
    <property type="entry name" value="RsmB/NOL1/NOP2-like_CS"/>
</dbReference>
<name>A0A9W8H6T0_9FUNG</name>
<evidence type="ECO:0000256" key="3">
    <source>
        <dbReference type="ARBA" id="ARBA00022555"/>
    </source>
</evidence>
<dbReference type="Pfam" id="PF25376">
    <property type="entry name" value="Pre-PUA_NSUN2"/>
    <property type="match status" value="1"/>
</dbReference>
<dbReference type="PRINTS" id="PR02011">
    <property type="entry name" value="RCMTNCL1"/>
</dbReference>
<feature type="domain" description="SAM-dependent MTase RsmB/NOP-type" evidence="12">
    <location>
        <begin position="58"/>
        <end position="425"/>
    </location>
</feature>
<evidence type="ECO:0000256" key="1">
    <source>
        <dbReference type="ARBA" id="ARBA00004123"/>
    </source>
</evidence>
<evidence type="ECO:0000256" key="2">
    <source>
        <dbReference type="ARBA" id="ARBA00007494"/>
    </source>
</evidence>
<dbReference type="Gene3D" id="3.40.50.150">
    <property type="entry name" value="Vaccinia Virus protein VP39"/>
    <property type="match status" value="1"/>
</dbReference>
<dbReference type="InterPro" id="IPR057285">
    <property type="entry name" value="Pre-PUA_NSUN2"/>
</dbReference>
<dbReference type="InterPro" id="IPR049560">
    <property type="entry name" value="MeTrfase_RsmB-F_NOP2_cat"/>
</dbReference>
<dbReference type="InterPro" id="IPR029063">
    <property type="entry name" value="SAM-dependent_MTases_sf"/>
</dbReference>
<feature type="compositionally biased region" description="Low complexity" evidence="11">
    <location>
        <begin position="688"/>
        <end position="700"/>
    </location>
</feature>
<evidence type="ECO:0000256" key="11">
    <source>
        <dbReference type="SAM" id="MobiDB-lite"/>
    </source>
</evidence>
<evidence type="ECO:0000256" key="4">
    <source>
        <dbReference type="ARBA" id="ARBA00022603"/>
    </source>
</evidence>
<dbReference type="Pfam" id="PF01189">
    <property type="entry name" value="Methyltr_RsmB-F"/>
    <property type="match status" value="1"/>
</dbReference>
<feature type="compositionally biased region" description="Acidic residues" evidence="11">
    <location>
        <begin position="779"/>
        <end position="790"/>
    </location>
</feature>
<dbReference type="PROSITE" id="PS51686">
    <property type="entry name" value="SAM_MT_RSMB_NOP"/>
    <property type="match status" value="1"/>
</dbReference>
<feature type="active site" description="Nucleophile" evidence="10">
    <location>
        <position position="313"/>
    </location>
</feature>
<accession>A0A9W8H6T0</accession>
<feature type="compositionally biased region" description="Low complexity" evidence="11">
    <location>
        <begin position="762"/>
        <end position="778"/>
    </location>
</feature>
<dbReference type="GO" id="GO:0005737">
    <property type="term" value="C:cytoplasm"/>
    <property type="evidence" value="ECO:0007669"/>
    <property type="project" value="TreeGrafter"/>
</dbReference>
<reference evidence="13" key="1">
    <citation type="submission" date="2022-07" db="EMBL/GenBank/DDBJ databases">
        <title>Phylogenomic reconstructions and comparative analyses of Kickxellomycotina fungi.</title>
        <authorList>
            <person name="Reynolds N.K."/>
            <person name="Stajich J.E."/>
            <person name="Barry K."/>
            <person name="Grigoriev I.V."/>
            <person name="Crous P."/>
            <person name="Smith M.E."/>
        </authorList>
    </citation>
    <scope>NUCLEOTIDE SEQUENCE</scope>
    <source>
        <strain evidence="13">NBRC 105414</strain>
    </source>
</reference>
<dbReference type="GO" id="GO:0000049">
    <property type="term" value="F:tRNA binding"/>
    <property type="evidence" value="ECO:0007669"/>
    <property type="project" value="UniProtKB-KW"/>
</dbReference>
<evidence type="ECO:0000256" key="5">
    <source>
        <dbReference type="ARBA" id="ARBA00022679"/>
    </source>
</evidence>
<dbReference type="PROSITE" id="PS01153">
    <property type="entry name" value="NOL1_NOP2_SUN"/>
    <property type="match status" value="1"/>
</dbReference>
<comment type="similarity">
    <text evidence="2 10">Belongs to the class I-like SAM-binding methyltransferase superfamily. RsmB/NOP family.</text>
</comment>
<dbReference type="PANTHER" id="PTHR22808:SF1">
    <property type="entry name" value="RNA CYTOSINE-C(5)-METHYLTRANSFERASE NSUN2-RELATED"/>
    <property type="match status" value="1"/>
</dbReference>
<evidence type="ECO:0000256" key="10">
    <source>
        <dbReference type="PROSITE-ProRule" id="PRU01023"/>
    </source>
</evidence>
<keyword evidence="3" id="KW-0820">tRNA-binding</keyword>
<dbReference type="GO" id="GO:0016428">
    <property type="term" value="F:tRNA (cytidine-5-)-methyltransferase activity"/>
    <property type="evidence" value="ECO:0007669"/>
    <property type="project" value="InterPro"/>
</dbReference>
<feature type="compositionally biased region" description="Basic residues" evidence="11">
    <location>
        <begin position="1"/>
        <end position="15"/>
    </location>
</feature>
<evidence type="ECO:0000256" key="7">
    <source>
        <dbReference type="ARBA" id="ARBA00022694"/>
    </source>
</evidence>
<keyword evidence="4 10" id="KW-0489">Methyltransferase</keyword>
<evidence type="ECO:0000256" key="9">
    <source>
        <dbReference type="ARBA" id="ARBA00023242"/>
    </source>
</evidence>
<feature type="compositionally biased region" description="Basic and acidic residues" evidence="11">
    <location>
        <begin position="748"/>
        <end position="760"/>
    </location>
</feature>
<dbReference type="PANTHER" id="PTHR22808">
    <property type="entry name" value="NCL1 YEAST -RELATED NOL1/NOP2/FMU SUN DOMAIN-CONTAINING"/>
    <property type="match status" value="1"/>
</dbReference>
<comment type="caution">
    <text evidence="10">Lacks conserved residue(s) required for the propagation of feature annotation.</text>
</comment>
<dbReference type="EC" id="2.1.1.202" evidence="13"/>
<feature type="region of interest" description="Disordered" evidence="11">
    <location>
        <begin position="688"/>
        <end position="710"/>
    </location>
</feature>
<feature type="binding site" evidence="10">
    <location>
        <position position="260"/>
    </location>
    <ligand>
        <name>S-adenosyl-L-methionine</name>
        <dbReference type="ChEBI" id="CHEBI:59789"/>
    </ligand>
</feature>
<dbReference type="PRINTS" id="PR02008">
    <property type="entry name" value="RCMTFAMILY"/>
</dbReference>
<organism evidence="13 14">
    <name type="scientific">Coemansia javaensis</name>
    <dbReference type="NCBI Taxonomy" id="2761396"/>
    <lineage>
        <taxon>Eukaryota</taxon>
        <taxon>Fungi</taxon>
        <taxon>Fungi incertae sedis</taxon>
        <taxon>Zoopagomycota</taxon>
        <taxon>Kickxellomycotina</taxon>
        <taxon>Kickxellomycetes</taxon>
        <taxon>Kickxellales</taxon>
        <taxon>Kickxellaceae</taxon>
        <taxon>Coemansia</taxon>
    </lineage>
</organism>
<feature type="binding site" evidence="10">
    <location>
        <position position="208"/>
    </location>
    <ligand>
        <name>S-adenosyl-L-methionine</name>
        <dbReference type="ChEBI" id="CHEBI:59789"/>
    </ligand>
</feature>
<dbReference type="InterPro" id="IPR057286">
    <property type="entry name" value="PUA_NSUN2"/>
</dbReference>
<evidence type="ECO:0000313" key="13">
    <source>
        <dbReference type="EMBL" id="KAJ2779096.1"/>
    </source>
</evidence>
<dbReference type="EMBL" id="JANBUL010000193">
    <property type="protein sequence ID" value="KAJ2779096.1"/>
    <property type="molecule type" value="Genomic_DNA"/>
</dbReference>
<dbReference type="InterPro" id="IPR001678">
    <property type="entry name" value="MeTrfase_RsmB-F_NOP2_dom"/>
</dbReference>
<dbReference type="AlphaFoldDB" id="A0A9W8H6T0"/>
<evidence type="ECO:0000256" key="6">
    <source>
        <dbReference type="ARBA" id="ARBA00022691"/>
    </source>
</evidence>
<feature type="compositionally biased region" description="Basic and acidic residues" evidence="11">
    <location>
        <begin position="504"/>
        <end position="515"/>
    </location>
</feature>
<proteinExistence type="inferred from homology"/>
<protein>
    <submittedName>
        <fullName evidence="13">tRNA (Cytosine-5-)-methyltransferase ncl1</fullName>
        <ecNumber evidence="13">2.1.1.202</ecNumber>
    </submittedName>
</protein>
<keyword evidence="14" id="KW-1185">Reference proteome</keyword>
<feature type="compositionally biased region" description="Acidic residues" evidence="11">
    <location>
        <begin position="442"/>
        <end position="466"/>
    </location>
</feature>
<evidence type="ECO:0000313" key="14">
    <source>
        <dbReference type="Proteomes" id="UP001140217"/>
    </source>
</evidence>
<comment type="caution">
    <text evidence="13">The sequence shown here is derived from an EMBL/GenBank/DDBJ whole genome shotgun (WGS) entry which is preliminary data.</text>
</comment>
<dbReference type="Pfam" id="PF25378">
    <property type="entry name" value="PUA_NSUN2"/>
    <property type="match status" value="1"/>
</dbReference>
<dbReference type="GO" id="GO:0030488">
    <property type="term" value="P:tRNA methylation"/>
    <property type="evidence" value="ECO:0007669"/>
    <property type="project" value="UniProtKB-ARBA"/>
</dbReference>
<keyword evidence="8 10" id="KW-0694">RNA-binding</keyword>
<keyword evidence="6 10" id="KW-0949">S-adenosyl-L-methionine</keyword>
<gene>
    <name evidence="13" type="primary">NCL1</name>
    <name evidence="13" type="ORF">H4R18_004195</name>
</gene>
<keyword evidence="5 10" id="KW-0808">Transferase</keyword>
<dbReference type="GO" id="GO:0005634">
    <property type="term" value="C:nucleus"/>
    <property type="evidence" value="ECO:0007669"/>
    <property type="project" value="UniProtKB-SubCell"/>
</dbReference>
<dbReference type="InterPro" id="IPR023270">
    <property type="entry name" value="RCMT_NCL1"/>
</dbReference>
<feature type="region of interest" description="Disordered" evidence="11">
    <location>
        <begin position="433"/>
        <end position="533"/>
    </location>
</feature>
<keyword evidence="9" id="KW-0539">Nucleus</keyword>
<sequence length="790" mass="86527">MGRGGKRFGRGRGGKRGGGGSGERQAYKSFEELRRDNANLRKYYTAQNLVGEDEFPALIEAMRTILPTNFRITGSRQQAMDIREQIVGEFVPHIRETTVDGAEIEAPHPLEWYPNGLGWQFSIPRIALKKSKELSRFHSFLVTETEVGNISRQEAVSMVPPLLLDVQPSHWVLDMCAAPGSKTAQLVEAVEAGAEPGRPPSGLVVANDADYKRACMLVHQMNRLSSPNVVVTNHSGEQFPNIYRPGSPREVVQFDRILCDVPCSGDGTTRKNVRVWETWRPDDAHTLNPVQSKILQRAVHLLKTGGRLVYSTCSLNPVENEAVVAHVLDRFGAALRLVDVSAELPALKRRPGLSTWKVMARDGSIHGSPETIVPETLSRSHYRNRMQLFPLAPARMAELGIERCLRIYPHLQNTGGFFVAVIEKVAPITADEKRRAAREGDAMEEDEDAVLPGDDDDDDNNDDGDDSANVNVDGSANANDDEDDDAAGVKRLATDASDIGADDAEAKRPKVDGKGGSRRTPFQPDCPREGPALRENPFVFLDARASELQGILDYYGVRESMSRRGFLSRIEDGSFRSIYYVAEPVRQLMELAGQRLRVVNTGIRVFNRNCVKDAGCAFRLVGEGVSLLLPHLDEKYVVDVSLGDLQTLLEHVNPLLSALSEGLQERLRAVDPSSSVVVRYDPAAAAAAAGSAEAQQQQQQQPPPPPHARLTATLTIPCWRGHASVSVHVSKTQLSSLIHRVLGRTVDRNGADGTRLDNNGRTEATAATETIGATTTEPEATEPEATEPVQ</sequence>
<dbReference type="Proteomes" id="UP001140217">
    <property type="component" value="Unassembled WGS sequence"/>
</dbReference>